<dbReference type="InterPro" id="IPR036852">
    <property type="entry name" value="Peptidase_S8/S53_dom_sf"/>
</dbReference>
<protein>
    <submittedName>
        <fullName evidence="1">Uncharacterized protein</fullName>
    </submittedName>
</protein>
<dbReference type="Gene3D" id="3.40.50.200">
    <property type="entry name" value="Peptidase S8/S53 domain"/>
    <property type="match status" value="1"/>
</dbReference>
<dbReference type="AlphaFoldDB" id="A0A0C3CNF6"/>
<dbReference type="Proteomes" id="UP000054166">
    <property type="component" value="Unassembled WGS sequence"/>
</dbReference>
<dbReference type="HOGENOM" id="CLU_2655339_0_0_1"/>
<evidence type="ECO:0000313" key="2">
    <source>
        <dbReference type="Proteomes" id="UP000054166"/>
    </source>
</evidence>
<keyword evidence="2" id="KW-1185">Reference proteome</keyword>
<reference evidence="2" key="2">
    <citation type="submission" date="2015-01" db="EMBL/GenBank/DDBJ databases">
        <title>Evolutionary Origins and Diversification of the Mycorrhizal Mutualists.</title>
        <authorList>
            <consortium name="DOE Joint Genome Institute"/>
            <consortium name="Mycorrhizal Genomics Consortium"/>
            <person name="Kohler A."/>
            <person name="Kuo A."/>
            <person name="Nagy L.G."/>
            <person name="Floudas D."/>
            <person name="Copeland A."/>
            <person name="Barry K.W."/>
            <person name="Cichocki N."/>
            <person name="Veneault-Fourrey C."/>
            <person name="LaButti K."/>
            <person name="Lindquist E.A."/>
            <person name="Lipzen A."/>
            <person name="Lundell T."/>
            <person name="Morin E."/>
            <person name="Murat C."/>
            <person name="Riley R."/>
            <person name="Ohm R."/>
            <person name="Sun H."/>
            <person name="Tunlid A."/>
            <person name="Henrissat B."/>
            <person name="Grigoriev I.V."/>
            <person name="Hibbett D.S."/>
            <person name="Martin F."/>
        </authorList>
    </citation>
    <scope>NUCLEOTIDE SEQUENCE [LARGE SCALE GENOMIC DNA]</scope>
    <source>
        <strain evidence="2">F 1598</strain>
    </source>
</reference>
<name>A0A0C3CNF6_PILCF</name>
<evidence type="ECO:0000313" key="1">
    <source>
        <dbReference type="EMBL" id="KIM91247.1"/>
    </source>
</evidence>
<dbReference type="GO" id="GO:0006508">
    <property type="term" value="P:proteolysis"/>
    <property type="evidence" value="ECO:0007669"/>
    <property type="project" value="InterPro"/>
</dbReference>
<proteinExistence type="predicted"/>
<reference evidence="1 2" key="1">
    <citation type="submission" date="2014-04" db="EMBL/GenBank/DDBJ databases">
        <authorList>
            <consortium name="DOE Joint Genome Institute"/>
            <person name="Kuo A."/>
            <person name="Tarkka M."/>
            <person name="Buscot F."/>
            <person name="Kohler A."/>
            <person name="Nagy L.G."/>
            <person name="Floudas D."/>
            <person name="Copeland A."/>
            <person name="Barry K.W."/>
            <person name="Cichocki N."/>
            <person name="Veneault-Fourrey C."/>
            <person name="LaButti K."/>
            <person name="Lindquist E.A."/>
            <person name="Lipzen A."/>
            <person name="Lundell T."/>
            <person name="Morin E."/>
            <person name="Murat C."/>
            <person name="Sun H."/>
            <person name="Tunlid A."/>
            <person name="Henrissat B."/>
            <person name="Grigoriev I.V."/>
            <person name="Hibbett D.S."/>
            <person name="Martin F."/>
            <person name="Nordberg H.P."/>
            <person name="Cantor M.N."/>
            <person name="Hua S.X."/>
        </authorList>
    </citation>
    <scope>NUCLEOTIDE SEQUENCE [LARGE SCALE GENOMIC DNA]</scope>
    <source>
        <strain evidence="1 2">F 1598</strain>
    </source>
</reference>
<dbReference type="EMBL" id="KN832972">
    <property type="protein sequence ID" value="KIM91247.1"/>
    <property type="molecule type" value="Genomic_DNA"/>
</dbReference>
<accession>A0A0C3CNF6</accession>
<gene>
    <name evidence="1" type="ORF">PILCRDRAFT_169971</name>
</gene>
<sequence length="76" mass="8655">MTPEFFKKKPLEFLNPLLYSRTFNVLNDIAAGNDPGCGTSAFNILFYCNLSLRPDHGLSQAWIQLPAWVKELVLRI</sequence>
<organism evidence="1 2">
    <name type="scientific">Piloderma croceum (strain F 1598)</name>
    <dbReference type="NCBI Taxonomy" id="765440"/>
    <lineage>
        <taxon>Eukaryota</taxon>
        <taxon>Fungi</taxon>
        <taxon>Dikarya</taxon>
        <taxon>Basidiomycota</taxon>
        <taxon>Agaricomycotina</taxon>
        <taxon>Agaricomycetes</taxon>
        <taxon>Agaricomycetidae</taxon>
        <taxon>Atheliales</taxon>
        <taxon>Atheliaceae</taxon>
        <taxon>Piloderma</taxon>
    </lineage>
</organism>
<dbReference type="GO" id="GO:0004252">
    <property type="term" value="F:serine-type endopeptidase activity"/>
    <property type="evidence" value="ECO:0007669"/>
    <property type="project" value="InterPro"/>
</dbReference>
<dbReference type="InParanoid" id="A0A0C3CNF6"/>
<dbReference type="OrthoDB" id="2637968at2759"/>